<evidence type="ECO:0000313" key="2">
    <source>
        <dbReference type="Proteomes" id="UP000736335"/>
    </source>
</evidence>
<organism evidence="1 2">
    <name type="scientific">Thelephora terrestris</name>
    <dbReference type="NCBI Taxonomy" id="56493"/>
    <lineage>
        <taxon>Eukaryota</taxon>
        <taxon>Fungi</taxon>
        <taxon>Dikarya</taxon>
        <taxon>Basidiomycota</taxon>
        <taxon>Agaricomycotina</taxon>
        <taxon>Agaricomycetes</taxon>
        <taxon>Thelephorales</taxon>
        <taxon>Thelephoraceae</taxon>
        <taxon>Thelephora</taxon>
    </lineage>
</organism>
<reference evidence="1" key="1">
    <citation type="journal article" date="2020" name="Nat. Commun.">
        <title>Large-scale genome sequencing of mycorrhizal fungi provides insights into the early evolution of symbiotic traits.</title>
        <authorList>
            <person name="Miyauchi S."/>
            <person name="Kiss E."/>
            <person name="Kuo A."/>
            <person name="Drula E."/>
            <person name="Kohler A."/>
            <person name="Sanchez-Garcia M."/>
            <person name="Morin E."/>
            <person name="Andreopoulos B."/>
            <person name="Barry K.W."/>
            <person name="Bonito G."/>
            <person name="Buee M."/>
            <person name="Carver A."/>
            <person name="Chen C."/>
            <person name="Cichocki N."/>
            <person name="Clum A."/>
            <person name="Culley D."/>
            <person name="Crous P.W."/>
            <person name="Fauchery L."/>
            <person name="Girlanda M."/>
            <person name="Hayes R.D."/>
            <person name="Keri Z."/>
            <person name="LaButti K."/>
            <person name="Lipzen A."/>
            <person name="Lombard V."/>
            <person name="Magnuson J."/>
            <person name="Maillard F."/>
            <person name="Murat C."/>
            <person name="Nolan M."/>
            <person name="Ohm R.A."/>
            <person name="Pangilinan J."/>
            <person name="Pereira M.F."/>
            <person name="Perotto S."/>
            <person name="Peter M."/>
            <person name="Pfister S."/>
            <person name="Riley R."/>
            <person name="Sitrit Y."/>
            <person name="Stielow J.B."/>
            <person name="Szollosi G."/>
            <person name="Zifcakova L."/>
            <person name="Stursova M."/>
            <person name="Spatafora J.W."/>
            <person name="Tedersoo L."/>
            <person name="Vaario L.M."/>
            <person name="Yamada A."/>
            <person name="Yan M."/>
            <person name="Wang P."/>
            <person name="Xu J."/>
            <person name="Bruns T."/>
            <person name="Baldrian P."/>
            <person name="Vilgalys R."/>
            <person name="Dunand C."/>
            <person name="Henrissat B."/>
            <person name="Grigoriev I.V."/>
            <person name="Hibbett D."/>
            <person name="Nagy L.G."/>
            <person name="Martin F.M."/>
        </authorList>
    </citation>
    <scope>NUCLEOTIDE SEQUENCE</scope>
    <source>
        <strain evidence="1">UH-Tt-Lm1</strain>
    </source>
</reference>
<keyword evidence="2" id="KW-1185">Reference proteome</keyword>
<gene>
    <name evidence="1" type="ORF">BJ322DRAFT_1015947</name>
</gene>
<sequence>MREGDSEWVGERKGSRGMFKAGFKLDRKHRATSTTADTDEFLRTEREQVVRNRTTLVFPKRDELLAPTGHHNHLHHHFGFSAAYIFLFFHHCRNRKTPEITSTVPLTKMNLNAIIPALKLDLLRNLVANSLTTFCPKPIALTLYTISAGTAFPSMRIFDAQALLPGKYPHLQTRKGNFGHHQHRVCLEYNGACVVCYPPVGNHRQVCRRPRNSISANAPRGLSRISSQTKPASRDDGQLPYTFDKASGAGYAVYTIGLAGFGPVFVYGPEFVAIHFQRTGTATIALLSLGGGVSNAVDSALVNFGVVVAAGNEDVIDTRLKSRRRLSPKPK</sequence>
<dbReference type="EMBL" id="WIUZ02000001">
    <property type="protein sequence ID" value="KAF9792030.1"/>
    <property type="molecule type" value="Genomic_DNA"/>
</dbReference>
<protein>
    <submittedName>
        <fullName evidence="1">Uncharacterized protein</fullName>
    </submittedName>
</protein>
<reference evidence="1" key="2">
    <citation type="submission" date="2020-11" db="EMBL/GenBank/DDBJ databases">
        <authorList>
            <consortium name="DOE Joint Genome Institute"/>
            <person name="Kuo A."/>
            <person name="Miyauchi S."/>
            <person name="Kiss E."/>
            <person name="Drula E."/>
            <person name="Kohler A."/>
            <person name="Sanchez-Garcia M."/>
            <person name="Andreopoulos B."/>
            <person name="Barry K.W."/>
            <person name="Bonito G."/>
            <person name="Buee M."/>
            <person name="Carver A."/>
            <person name="Chen C."/>
            <person name="Cichocki N."/>
            <person name="Clum A."/>
            <person name="Culley D."/>
            <person name="Crous P.W."/>
            <person name="Fauchery L."/>
            <person name="Girlanda M."/>
            <person name="Hayes R."/>
            <person name="Keri Z."/>
            <person name="Labutti K."/>
            <person name="Lipzen A."/>
            <person name="Lombard V."/>
            <person name="Magnuson J."/>
            <person name="Maillard F."/>
            <person name="Morin E."/>
            <person name="Murat C."/>
            <person name="Nolan M."/>
            <person name="Ohm R."/>
            <person name="Pangilinan J."/>
            <person name="Pereira M."/>
            <person name="Perotto S."/>
            <person name="Peter M."/>
            <person name="Riley R."/>
            <person name="Sitrit Y."/>
            <person name="Stielow B."/>
            <person name="Szollosi G."/>
            <person name="Zifcakova L."/>
            <person name="Stursova M."/>
            <person name="Spatafora J.W."/>
            <person name="Tedersoo L."/>
            <person name="Vaario L.-M."/>
            <person name="Yamada A."/>
            <person name="Yan M."/>
            <person name="Wang P."/>
            <person name="Xu J."/>
            <person name="Bruns T."/>
            <person name="Baldrian P."/>
            <person name="Vilgalys R."/>
            <person name="Henrissat B."/>
            <person name="Grigoriev I.V."/>
            <person name="Hibbett D."/>
            <person name="Nagy L.G."/>
            <person name="Martin F.M."/>
        </authorList>
    </citation>
    <scope>NUCLEOTIDE SEQUENCE</scope>
    <source>
        <strain evidence="1">UH-Tt-Lm1</strain>
    </source>
</reference>
<accession>A0A9P6LB55</accession>
<comment type="caution">
    <text evidence="1">The sequence shown here is derived from an EMBL/GenBank/DDBJ whole genome shotgun (WGS) entry which is preliminary data.</text>
</comment>
<dbReference type="AlphaFoldDB" id="A0A9P6LB55"/>
<evidence type="ECO:0000313" key="1">
    <source>
        <dbReference type="EMBL" id="KAF9792030.1"/>
    </source>
</evidence>
<name>A0A9P6LB55_9AGAM</name>
<dbReference type="Proteomes" id="UP000736335">
    <property type="component" value="Unassembled WGS sequence"/>
</dbReference>
<proteinExistence type="predicted"/>